<gene>
    <name evidence="1" type="ORF">SAMN05660359_03233</name>
</gene>
<sequence length="323" mass="33087">MRHPPSTTAAPDGTAVGGCGVPGAVWSDDRMTGPRRDTRVAGGRAAVAREIRAAAGLARDVRAPLTASAPWLTAVLSVQAAHRRPRLLPAAVVVEARPGRPDAIALLALATAGPVVTATLLGDGLPVPGGRPAARLPARDDDAAARLAAGVLGLLTSCRRPWRLRLAGLPLGDPTVRALARLRPDAVVASRRSHRLVDDLGTRPGRVVRSRDPGAVDAALPALLAGVRDARARDLVRAAARLHAAAGRVEVAVLTAGGRERAGLLTLVDGEDRSPWHGWGDGLREEPGAPLVGVSVGGRGRVARAVLDGAAALLPVSPRRGSG</sequence>
<organism evidence="1 2">
    <name type="scientific">Geodermatophilus obscurus</name>
    <dbReference type="NCBI Taxonomy" id="1861"/>
    <lineage>
        <taxon>Bacteria</taxon>
        <taxon>Bacillati</taxon>
        <taxon>Actinomycetota</taxon>
        <taxon>Actinomycetes</taxon>
        <taxon>Geodermatophilales</taxon>
        <taxon>Geodermatophilaceae</taxon>
        <taxon>Geodermatophilus</taxon>
    </lineage>
</organism>
<reference evidence="2" key="1">
    <citation type="submission" date="2016-10" db="EMBL/GenBank/DDBJ databases">
        <authorList>
            <person name="Varghese N."/>
            <person name="Submissions S."/>
        </authorList>
    </citation>
    <scope>NUCLEOTIDE SEQUENCE [LARGE SCALE GENOMIC DNA]</scope>
    <source>
        <strain evidence="2">DSM 43161</strain>
    </source>
</reference>
<name>A0A1I5GWQ8_9ACTN</name>
<proteinExistence type="predicted"/>
<dbReference type="Proteomes" id="UP000183642">
    <property type="component" value="Unassembled WGS sequence"/>
</dbReference>
<dbReference type="AlphaFoldDB" id="A0A1I5GWQ8"/>
<dbReference type="EMBL" id="FOWE01000007">
    <property type="protein sequence ID" value="SFO40333.1"/>
    <property type="molecule type" value="Genomic_DNA"/>
</dbReference>
<protein>
    <submittedName>
        <fullName evidence="1">Uncharacterized protein</fullName>
    </submittedName>
</protein>
<evidence type="ECO:0000313" key="2">
    <source>
        <dbReference type="Proteomes" id="UP000183642"/>
    </source>
</evidence>
<keyword evidence="2" id="KW-1185">Reference proteome</keyword>
<evidence type="ECO:0000313" key="1">
    <source>
        <dbReference type="EMBL" id="SFO40333.1"/>
    </source>
</evidence>
<accession>A0A1I5GWQ8</accession>